<gene>
    <name evidence="1" type="ORF">SBA5_290181</name>
</gene>
<dbReference type="EMBL" id="OKRB01000085">
    <property type="protein sequence ID" value="SPE20327.1"/>
    <property type="molecule type" value="Genomic_DNA"/>
</dbReference>
<name>A0A2N9LAK1_9BACT</name>
<evidence type="ECO:0000313" key="1">
    <source>
        <dbReference type="EMBL" id="SPE20327.1"/>
    </source>
</evidence>
<organism evidence="1 2">
    <name type="scientific">Candidatus Sulfuritelmatomonas gaucii</name>
    <dbReference type="NCBI Taxonomy" id="2043161"/>
    <lineage>
        <taxon>Bacteria</taxon>
        <taxon>Pseudomonadati</taxon>
        <taxon>Acidobacteriota</taxon>
        <taxon>Terriglobia</taxon>
        <taxon>Terriglobales</taxon>
        <taxon>Acidobacteriaceae</taxon>
        <taxon>Candidatus Sulfuritelmatomonas</taxon>
    </lineage>
</organism>
<reference evidence="2" key="1">
    <citation type="submission" date="2018-02" db="EMBL/GenBank/DDBJ databases">
        <authorList>
            <person name="Hausmann B."/>
        </authorList>
    </citation>
    <scope>NUCLEOTIDE SEQUENCE [LARGE SCALE GENOMIC DNA]</scope>
    <source>
        <strain evidence="2">Peat soil MAG SbA5</strain>
    </source>
</reference>
<accession>A0A2N9LAK1</accession>
<sequence>MASLPSQPEFSCAGWEVEGLLRSTNNLTALRVEARGAGVQGPPFIPFGTTVLV</sequence>
<dbReference type="AlphaFoldDB" id="A0A2N9LAK1"/>
<evidence type="ECO:0000313" key="2">
    <source>
        <dbReference type="Proteomes" id="UP000239735"/>
    </source>
</evidence>
<dbReference type="Proteomes" id="UP000239735">
    <property type="component" value="Unassembled WGS sequence"/>
</dbReference>
<protein>
    <submittedName>
        <fullName evidence="1">Uncharacterized protein</fullName>
    </submittedName>
</protein>
<proteinExistence type="predicted"/>